<evidence type="ECO:0000313" key="6">
    <source>
        <dbReference type="EMBL" id="MBP2187906.1"/>
    </source>
</evidence>
<accession>A0ABS4Q887</accession>
<dbReference type="PANTHER" id="PTHR42877">
    <property type="entry name" value="L-ORNITHINE N(5)-MONOOXYGENASE-RELATED"/>
    <property type="match status" value="1"/>
</dbReference>
<comment type="caution">
    <text evidence="6">The sequence shown here is derived from an EMBL/GenBank/DDBJ whole genome shotgun (WGS) entry which is preliminary data.</text>
</comment>
<dbReference type="PRINTS" id="PR00469">
    <property type="entry name" value="PNDRDTASEII"/>
</dbReference>
<evidence type="ECO:0000256" key="2">
    <source>
        <dbReference type="ARBA" id="ARBA00022630"/>
    </source>
</evidence>
<keyword evidence="5" id="KW-0472">Membrane</keyword>
<keyword evidence="5" id="KW-1133">Transmembrane helix</keyword>
<keyword evidence="5" id="KW-0812">Transmembrane</keyword>
<proteinExistence type="inferred from homology"/>
<dbReference type="PANTHER" id="PTHR42877:SF4">
    <property type="entry name" value="FAD_NAD(P)-BINDING DOMAIN-CONTAINING PROTEIN-RELATED"/>
    <property type="match status" value="1"/>
</dbReference>
<comment type="similarity">
    <text evidence="1">Belongs to the FAD-binding monooxygenase family.</text>
</comment>
<dbReference type="SUPFAM" id="SSF51905">
    <property type="entry name" value="FAD/NAD(P)-binding domain"/>
    <property type="match status" value="2"/>
</dbReference>
<keyword evidence="4" id="KW-0560">Oxidoreductase</keyword>
<sequence length="502" mass="56234">MTSSRSPGHSRLPRIAVIGAGMSGICMAITLQRAGFTDFTVFEKTSAIGGVWRDNTYPGLTCDLPSRIYQFSFAPNPEWSSFFSPGAEIDRYLTDVAHRHNLEPHIRFDTEVRSAEFDGTAWTVRTDDGVEIFDFVVCATGIQHNPHIAELPGMASFAGSIFHSARWDHSAELVGRRVGVVGTGSTGVQLTTALAGKAAHFSLFQRTAQWMLPVPNPRYFDIARWLRRRYPVLDRLSYRTIHFSCEFLFDAVINPGWRRTAAAWICRANLRRVRDRDLRRALTPDYVPLCKRIVVSTKFYRAVQRPDVSVVTDAIERVEPRGIVTADGTLHELDVIVLATGFDPRSYMRPMNLIGTHGRTIHEEWESGPNAFETVALPGFPNVFLMLGPNSPVGNFPLTVVAEWQAQHIVGWLQRWSNGELSTVEPTRAAAEEYNAKIRAAMPNTVWTSGCQSWYLGADGSPDLWPFTPRAHRTMMQRIPDLANYHISTPAHPARVGEIAED</sequence>
<dbReference type="InterPro" id="IPR051209">
    <property type="entry name" value="FAD-bind_Monooxygenase_sf"/>
</dbReference>
<keyword evidence="3" id="KW-0274">FAD</keyword>
<keyword evidence="7" id="KW-1185">Reference proteome</keyword>
<dbReference type="InterPro" id="IPR036188">
    <property type="entry name" value="FAD/NAD-bd_sf"/>
</dbReference>
<dbReference type="EMBL" id="JAGGMR010000001">
    <property type="protein sequence ID" value="MBP2187906.1"/>
    <property type="molecule type" value="Genomic_DNA"/>
</dbReference>
<name>A0ABS4Q887_9NOCA</name>
<evidence type="ECO:0000256" key="3">
    <source>
        <dbReference type="ARBA" id="ARBA00022827"/>
    </source>
</evidence>
<keyword evidence="2" id="KW-0285">Flavoprotein</keyword>
<dbReference type="PRINTS" id="PR00368">
    <property type="entry name" value="FADPNR"/>
</dbReference>
<evidence type="ECO:0000256" key="4">
    <source>
        <dbReference type="ARBA" id="ARBA00023002"/>
    </source>
</evidence>
<reference evidence="6 7" key="1">
    <citation type="submission" date="2021-03" db="EMBL/GenBank/DDBJ databases">
        <title>Sequencing the genomes of 1000 actinobacteria strains.</title>
        <authorList>
            <person name="Klenk H.-P."/>
        </authorList>
    </citation>
    <scope>NUCLEOTIDE SEQUENCE [LARGE SCALE GENOMIC DNA]</scope>
    <source>
        <strain evidence="6 7">DSM 45516</strain>
    </source>
</reference>
<dbReference type="RefSeq" id="WP_209884813.1">
    <property type="nucleotide sequence ID" value="NZ_JAGGMR010000001.1"/>
</dbReference>
<evidence type="ECO:0000256" key="1">
    <source>
        <dbReference type="ARBA" id="ARBA00010139"/>
    </source>
</evidence>
<feature type="transmembrane region" description="Helical" evidence="5">
    <location>
        <begin position="12"/>
        <end position="31"/>
    </location>
</feature>
<dbReference type="Gene3D" id="3.50.50.60">
    <property type="entry name" value="FAD/NAD(P)-binding domain"/>
    <property type="match status" value="2"/>
</dbReference>
<dbReference type="Proteomes" id="UP001519325">
    <property type="component" value="Unassembled WGS sequence"/>
</dbReference>
<evidence type="ECO:0000256" key="5">
    <source>
        <dbReference type="SAM" id="Phobius"/>
    </source>
</evidence>
<dbReference type="InterPro" id="IPR020946">
    <property type="entry name" value="Flavin_mOase-like"/>
</dbReference>
<organism evidence="6 7">
    <name type="scientific">Nocardia goodfellowii</name>
    <dbReference type="NCBI Taxonomy" id="882446"/>
    <lineage>
        <taxon>Bacteria</taxon>
        <taxon>Bacillati</taxon>
        <taxon>Actinomycetota</taxon>
        <taxon>Actinomycetes</taxon>
        <taxon>Mycobacteriales</taxon>
        <taxon>Nocardiaceae</taxon>
        <taxon>Nocardia</taxon>
    </lineage>
</organism>
<gene>
    <name evidence="6" type="ORF">BJ987_000807</name>
</gene>
<protein>
    <submittedName>
        <fullName evidence="6">Cation diffusion facilitator CzcD-associated flavoprotein CzcO</fullName>
    </submittedName>
</protein>
<dbReference type="Pfam" id="PF00743">
    <property type="entry name" value="FMO-like"/>
    <property type="match status" value="1"/>
</dbReference>
<evidence type="ECO:0000313" key="7">
    <source>
        <dbReference type="Proteomes" id="UP001519325"/>
    </source>
</evidence>